<protein>
    <submittedName>
        <fullName evidence="1">DUF4867 family protein</fullName>
    </submittedName>
</protein>
<proteinExistence type="predicted"/>
<comment type="caution">
    <text evidence="1">The sequence shown here is derived from an EMBL/GenBank/DDBJ whole genome shotgun (WGS) entry which is preliminary data.</text>
</comment>
<name>A0ABS6BVP4_9CLOT</name>
<keyword evidence="2" id="KW-1185">Reference proteome</keyword>
<dbReference type="RefSeq" id="WP_216150573.1">
    <property type="nucleotide sequence ID" value="NZ_JAHLDV010000042.1"/>
</dbReference>
<sequence length="222" mass="25273">MKLEELIKINDHIEIKDIHNDAFVKYGKILEDYKFDELIQYMEKETVISASGNTYIASVNEMEKTKVRERLENEFYGEMPIEIGYCNGPNSTLNGLEYHIGSEIDVAVTDMVLLLGALQDVKQNKYDASKVEAFFVKKGTAIQIYETTLHFGPCKVEEEGFKCIVILPKGTNEPLKADTSKYKDVLLFARNKWLLAHPDRKPLMEKGAYAGIVGENIEIKIK</sequence>
<dbReference type="Pfam" id="PF16161">
    <property type="entry name" value="DUF4867"/>
    <property type="match status" value="1"/>
</dbReference>
<evidence type="ECO:0000313" key="2">
    <source>
        <dbReference type="Proteomes" id="UP000776252"/>
    </source>
</evidence>
<accession>A0ABS6BVP4</accession>
<dbReference type="EMBL" id="JAHLDV010000042">
    <property type="protein sequence ID" value="MBU3160996.1"/>
    <property type="molecule type" value="Genomic_DNA"/>
</dbReference>
<dbReference type="Proteomes" id="UP000776252">
    <property type="component" value="Unassembled WGS sequence"/>
</dbReference>
<gene>
    <name evidence="1" type="ORF">KPL37_14820</name>
</gene>
<evidence type="ECO:0000313" key="1">
    <source>
        <dbReference type="EMBL" id="MBU3160996.1"/>
    </source>
</evidence>
<dbReference type="InterPro" id="IPR032358">
    <property type="entry name" value="DUF4867"/>
</dbReference>
<reference evidence="1 2" key="1">
    <citation type="submission" date="2021-06" db="EMBL/GenBank/DDBJ databases">
        <title>Clostridia strains as spoilage organisms.</title>
        <authorList>
            <person name="Wambui J."/>
            <person name="Stephan R."/>
            <person name="Stevens M.J.A."/>
        </authorList>
    </citation>
    <scope>NUCLEOTIDE SEQUENCE [LARGE SCALE GENOMIC DNA]</scope>
    <source>
        <strain evidence="1 2">DSM 14204</strain>
    </source>
</reference>
<organism evidence="1 2">
    <name type="scientific">Clostridium frigoris</name>
    <dbReference type="NCBI Taxonomy" id="205327"/>
    <lineage>
        <taxon>Bacteria</taxon>
        <taxon>Bacillati</taxon>
        <taxon>Bacillota</taxon>
        <taxon>Clostridia</taxon>
        <taxon>Eubacteriales</taxon>
        <taxon>Clostridiaceae</taxon>
        <taxon>Clostridium</taxon>
    </lineage>
</organism>